<comment type="caution">
    <text evidence="2">The sequence shown here is derived from an EMBL/GenBank/DDBJ whole genome shotgun (WGS) entry which is preliminary data.</text>
</comment>
<keyword evidence="3" id="KW-1185">Reference proteome</keyword>
<proteinExistence type="predicted"/>
<dbReference type="Gene3D" id="3.40.630.30">
    <property type="match status" value="1"/>
</dbReference>
<accession>A0ABS6X163</accession>
<evidence type="ECO:0000313" key="2">
    <source>
        <dbReference type="EMBL" id="MBW3129503.1"/>
    </source>
</evidence>
<protein>
    <submittedName>
        <fullName evidence="2">GNAT family N-acetyltransferase</fullName>
    </submittedName>
</protein>
<sequence>MLLTLVATFNTSLFPESRIRQMMRHIRHNKIDLVQWDALIELAPNGLIYALTWYLDIVSPGWEALVKEEQGRYVAVMPLPVRKKFGFRYLQQPLFAQQLGVFFLETPTTEDWKEIGQLLRREFRLITNYAFNISNSPSIITDSLLLPGVSRSTYHLSLRPTYSQLFADYKPSRRRQLQQARNHNLTIESTTDIEQLIRLFDEHTAPKIYGLIGEGHAYPLLRSLYREAQRRAKASIWQVKTTDGKVVASMLLLKHNNEVTYLFNSSSIEGKATRAISLLIDEFLSSHAETNLLFDFEAPEIPNLVQFYSSFGSAAVPYLTISYNRLPWLLQQAKAVRMALMRRMHSRNT</sequence>
<name>A0ABS6X163_9BACT</name>
<gene>
    <name evidence="2" type="ORF">KYK14_13140</name>
</gene>
<dbReference type="Proteomes" id="UP000826188">
    <property type="component" value="Unassembled WGS sequence"/>
</dbReference>
<dbReference type="Pfam" id="PF13480">
    <property type="entry name" value="Acetyltransf_6"/>
    <property type="match status" value="1"/>
</dbReference>
<evidence type="ECO:0000313" key="3">
    <source>
        <dbReference type="Proteomes" id="UP000826188"/>
    </source>
</evidence>
<dbReference type="EMBL" id="JAHWGL010000053">
    <property type="protein sequence ID" value="MBW3129503.1"/>
    <property type="molecule type" value="Genomic_DNA"/>
</dbReference>
<reference evidence="2 3" key="1">
    <citation type="submission" date="2021-07" db="EMBL/GenBank/DDBJ databases">
        <title>Hymenobacter profundi sp. nov., isolated from deep-sea water.</title>
        <authorList>
            <person name="Kim M.K."/>
        </authorList>
    </citation>
    <scope>NUCLEOTIDE SEQUENCE [LARGE SCALE GENOMIC DNA]</scope>
    <source>
        <strain evidence="2 3">M2</strain>
    </source>
</reference>
<organism evidence="2 3">
    <name type="scientific">Hymenobacter profundi</name>
    <dbReference type="NCBI Taxonomy" id="1982110"/>
    <lineage>
        <taxon>Bacteria</taxon>
        <taxon>Pseudomonadati</taxon>
        <taxon>Bacteroidota</taxon>
        <taxon>Cytophagia</taxon>
        <taxon>Cytophagales</taxon>
        <taxon>Hymenobacteraceae</taxon>
        <taxon>Hymenobacter</taxon>
    </lineage>
</organism>
<evidence type="ECO:0000259" key="1">
    <source>
        <dbReference type="Pfam" id="PF13480"/>
    </source>
</evidence>
<dbReference type="InterPro" id="IPR016181">
    <property type="entry name" value="Acyl_CoA_acyltransferase"/>
</dbReference>
<dbReference type="SUPFAM" id="SSF55729">
    <property type="entry name" value="Acyl-CoA N-acyltransferases (Nat)"/>
    <property type="match status" value="1"/>
</dbReference>
<feature type="domain" description="BioF2-like acetyltransferase" evidence="1">
    <location>
        <begin position="173"/>
        <end position="290"/>
    </location>
</feature>
<dbReference type="InterPro" id="IPR038740">
    <property type="entry name" value="BioF2-like_GNAT_dom"/>
</dbReference>